<evidence type="ECO:0000259" key="11">
    <source>
        <dbReference type="Pfam" id="PF25198"/>
    </source>
</evidence>
<evidence type="ECO:0000313" key="12">
    <source>
        <dbReference type="EMBL" id="NOV03846.1"/>
    </source>
</evidence>
<protein>
    <submittedName>
        <fullName evidence="12">Ger(X)C family spore germination protein</fullName>
    </submittedName>
</protein>
<gene>
    <name evidence="12" type="ORF">GC097_28025</name>
</gene>
<proteinExistence type="inferred from homology"/>
<keyword evidence="7" id="KW-0449">Lipoprotein</keyword>
<evidence type="ECO:0000256" key="5">
    <source>
        <dbReference type="ARBA" id="ARBA00023136"/>
    </source>
</evidence>
<dbReference type="NCBIfam" id="TIGR02887">
    <property type="entry name" value="spore_ger_x_C"/>
    <property type="match status" value="1"/>
</dbReference>
<organism evidence="12 13">
    <name type="scientific">Paenibacillus planticolens</name>
    <dbReference type="NCBI Taxonomy" id="2654976"/>
    <lineage>
        <taxon>Bacteria</taxon>
        <taxon>Bacillati</taxon>
        <taxon>Bacillota</taxon>
        <taxon>Bacilli</taxon>
        <taxon>Bacillales</taxon>
        <taxon>Paenibacillaceae</taxon>
        <taxon>Paenibacillus</taxon>
    </lineage>
</organism>
<evidence type="ECO:0000256" key="3">
    <source>
        <dbReference type="ARBA" id="ARBA00022544"/>
    </source>
</evidence>
<accession>A0ABX1ZVE0</accession>
<keyword evidence="6" id="KW-0564">Palmitate</keyword>
<feature type="domain" description="Spore germination GerAC-like C-terminal" evidence="10">
    <location>
        <begin position="254"/>
        <end position="420"/>
    </location>
</feature>
<feature type="compositionally biased region" description="Low complexity" evidence="8">
    <location>
        <begin position="215"/>
        <end position="235"/>
    </location>
</feature>
<evidence type="ECO:0000256" key="4">
    <source>
        <dbReference type="ARBA" id="ARBA00022729"/>
    </source>
</evidence>
<name>A0ABX1ZVE0_9BACL</name>
<evidence type="ECO:0000313" key="13">
    <source>
        <dbReference type="Proteomes" id="UP000618579"/>
    </source>
</evidence>
<keyword evidence="4 9" id="KW-0732">Signal</keyword>
<dbReference type="Gene3D" id="3.30.300.210">
    <property type="entry name" value="Nutrient germinant receptor protein C, domain 3"/>
    <property type="match status" value="1"/>
</dbReference>
<evidence type="ECO:0000259" key="10">
    <source>
        <dbReference type="Pfam" id="PF05504"/>
    </source>
</evidence>
<keyword evidence="5" id="KW-0472">Membrane</keyword>
<dbReference type="InterPro" id="IPR038501">
    <property type="entry name" value="Spore_GerAC_C_sf"/>
</dbReference>
<dbReference type="PANTHER" id="PTHR35789:SF1">
    <property type="entry name" value="SPORE GERMINATION PROTEIN B3"/>
    <property type="match status" value="1"/>
</dbReference>
<keyword evidence="3" id="KW-0309">Germination</keyword>
<dbReference type="Pfam" id="PF25198">
    <property type="entry name" value="Spore_GerAC_N"/>
    <property type="match status" value="1"/>
</dbReference>
<evidence type="ECO:0000256" key="7">
    <source>
        <dbReference type="ARBA" id="ARBA00023288"/>
    </source>
</evidence>
<evidence type="ECO:0000256" key="8">
    <source>
        <dbReference type="SAM" id="MobiDB-lite"/>
    </source>
</evidence>
<evidence type="ECO:0000256" key="2">
    <source>
        <dbReference type="ARBA" id="ARBA00007886"/>
    </source>
</evidence>
<sequence length="434" mass="48498">MKSMVRTLKMMLILALSVPLLSGCWDRVDPENMAFIVAIGVDPGPKNDYLFTFALAVPKPVNAAGGGSQSPTNKKLITVYTVESSNIASALVASQSFIARRLTLIHAKAFIFGESIARTGLMPILSEVVRNREFRRSMYVMTTRGDAETFIQNILPTTETDISLWIELELDPNDMGSLIPIKSRFNDFILDIESAGTGAITIQASPRLDIRKGLSQIPSEGSDSSSSGTSQPIIGKQNAGKIRRYGEIPLEFYGSAIYKGSKLAGFLDGSETLILNMLTGSFKKSIWDFPDPSDSSLNISMIVSPEKQTRMHVQRKNDKVHIDFDIDMEGDLVSVQSKVDFTKPENTKKLESLVQKQLLEQSNQLISKLLHKWESDCFRINNYLKSTFSTLKEWEDFNWREHIKDVEYEANVSFKMRRYGDQVGPAIEGDASRD</sequence>
<feature type="domain" description="Spore germination protein N-terminal" evidence="11">
    <location>
        <begin position="26"/>
        <end position="199"/>
    </location>
</feature>
<comment type="caution">
    <text evidence="12">The sequence shown here is derived from an EMBL/GenBank/DDBJ whole genome shotgun (WGS) entry which is preliminary data.</text>
</comment>
<dbReference type="Pfam" id="PF05504">
    <property type="entry name" value="Spore_GerAC"/>
    <property type="match status" value="1"/>
</dbReference>
<feature type="chain" id="PRO_5045382379" evidence="9">
    <location>
        <begin position="23"/>
        <end position="434"/>
    </location>
</feature>
<evidence type="ECO:0000256" key="9">
    <source>
        <dbReference type="SAM" id="SignalP"/>
    </source>
</evidence>
<dbReference type="InterPro" id="IPR046953">
    <property type="entry name" value="Spore_GerAC-like_C"/>
</dbReference>
<evidence type="ECO:0000256" key="1">
    <source>
        <dbReference type="ARBA" id="ARBA00004635"/>
    </source>
</evidence>
<dbReference type="PROSITE" id="PS51257">
    <property type="entry name" value="PROKAR_LIPOPROTEIN"/>
    <property type="match status" value="1"/>
</dbReference>
<comment type="similarity">
    <text evidence="2">Belongs to the GerABKC lipoprotein family.</text>
</comment>
<dbReference type="InterPro" id="IPR008844">
    <property type="entry name" value="Spore_GerAC-like"/>
</dbReference>
<feature type="region of interest" description="Disordered" evidence="8">
    <location>
        <begin position="214"/>
        <end position="236"/>
    </location>
</feature>
<comment type="subcellular location">
    <subcellularLocation>
        <location evidence="1">Membrane</location>
        <topology evidence="1">Lipid-anchor</topology>
    </subcellularLocation>
</comment>
<evidence type="ECO:0000256" key="6">
    <source>
        <dbReference type="ARBA" id="ARBA00023139"/>
    </source>
</evidence>
<dbReference type="InterPro" id="IPR057336">
    <property type="entry name" value="GerAC_N"/>
</dbReference>
<feature type="signal peptide" evidence="9">
    <location>
        <begin position="1"/>
        <end position="22"/>
    </location>
</feature>
<reference evidence="12 13" key="1">
    <citation type="submission" date="2019-10" db="EMBL/GenBank/DDBJ databases">
        <title>Description of Paenibacillus pedi sp. nov.</title>
        <authorList>
            <person name="Carlier A."/>
            <person name="Qi S."/>
        </authorList>
    </citation>
    <scope>NUCLEOTIDE SEQUENCE [LARGE SCALE GENOMIC DNA]</scope>
    <source>
        <strain evidence="12 13">LMG 31457</strain>
    </source>
</reference>
<dbReference type="EMBL" id="WHNZ01000071">
    <property type="protein sequence ID" value="NOV03846.1"/>
    <property type="molecule type" value="Genomic_DNA"/>
</dbReference>
<dbReference type="PANTHER" id="PTHR35789">
    <property type="entry name" value="SPORE GERMINATION PROTEIN B3"/>
    <property type="match status" value="1"/>
</dbReference>
<keyword evidence="13" id="KW-1185">Reference proteome</keyword>
<dbReference type="Proteomes" id="UP000618579">
    <property type="component" value="Unassembled WGS sequence"/>
</dbReference>